<name>A0AAD7FG01_9AGAR</name>
<comment type="caution">
    <text evidence="1">The sequence shown here is derived from an EMBL/GenBank/DDBJ whole genome shotgun (WGS) entry which is preliminary data.</text>
</comment>
<dbReference type="EMBL" id="JARKIF010000015">
    <property type="protein sequence ID" value="KAJ7622122.1"/>
    <property type="molecule type" value="Genomic_DNA"/>
</dbReference>
<evidence type="ECO:0000313" key="1">
    <source>
        <dbReference type="EMBL" id="KAJ7622122.1"/>
    </source>
</evidence>
<evidence type="ECO:0000313" key="2">
    <source>
        <dbReference type="Proteomes" id="UP001221142"/>
    </source>
</evidence>
<proteinExistence type="predicted"/>
<reference evidence="1" key="1">
    <citation type="submission" date="2023-03" db="EMBL/GenBank/DDBJ databases">
        <title>Massive genome expansion in bonnet fungi (Mycena s.s.) driven by repeated elements and novel gene families across ecological guilds.</title>
        <authorList>
            <consortium name="Lawrence Berkeley National Laboratory"/>
            <person name="Harder C.B."/>
            <person name="Miyauchi S."/>
            <person name="Viragh M."/>
            <person name="Kuo A."/>
            <person name="Thoen E."/>
            <person name="Andreopoulos B."/>
            <person name="Lu D."/>
            <person name="Skrede I."/>
            <person name="Drula E."/>
            <person name="Henrissat B."/>
            <person name="Morin E."/>
            <person name="Kohler A."/>
            <person name="Barry K."/>
            <person name="LaButti K."/>
            <person name="Morin E."/>
            <person name="Salamov A."/>
            <person name="Lipzen A."/>
            <person name="Mereny Z."/>
            <person name="Hegedus B."/>
            <person name="Baldrian P."/>
            <person name="Stursova M."/>
            <person name="Weitz H."/>
            <person name="Taylor A."/>
            <person name="Grigoriev I.V."/>
            <person name="Nagy L.G."/>
            <person name="Martin F."/>
            <person name="Kauserud H."/>
        </authorList>
    </citation>
    <scope>NUCLEOTIDE SEQUENCE</scope>
    <source>
        <strain evidence="1">9284</strain>
    </source>
</reference>
<protein>
    <submittedName>
        <fullName evidence="1">Uncharacterized protein</fullName>
    </submittedName>
</protein>
<dbReference type="Proteomes" id="UP001221142">
    <property type="component" value="Unassembled WGS sequence"/>
</dbReference>
<gene>
    <name evidence="1" type="ORF">FB45DRAFT_927037</name>
</gene>
<organism evidence="1 2">
    <name type="scientific">Roridomyces roridus</name>
    <dbReference type="NCBI Taxonomy" id="1738132"/>
    <lineage>
        <taxon>Eukaryota</taxon>
        <taxon>Fungi</taxon>
        <taxon>Dikarya</taxon>
        <taxon>Basidiomycota</taxon>
        <taxon>Agaricomycotina</taxon>
        <taxon>Agaricomycetes</taxon>
        <taxon>Agaricomycetidae</taxon>
        <taxon>Agaricales</taxon>
        <taxon>Marasmiineae</taxon>
        <taxon>Mycenaceae</taxon>
        <taxon>Roridomyces</taxon>
    </lineage>
</organism>
<sequence length="212" mass="23166">MSLTSPSNIPPFIASPPSVLVIKSYNSVGGSGVSSAFLHLPNNTQVGLVMSPRGLLGEVPADRWAELVRAVSDAKRLIVEENRGGTWSRPQYESCPTDVGYDLGPAETKKDLIELTLTGHEVDGDEPDSVVRYVNGTETTELEVPPEFEKMESLVTSLSAEFLPRHSDHSRACPDPPHFEMFSDLAAPIDDDLKKLVESVEKLAIFGSEFLW</sequence>
<accession>A0AAD7FG01</accession>
<dbReference type="AlphaFoldDB" id="A0AAD7FG01"/>
<keyword evidence="2" id="KW-1185">Reference proteome</keyword>